<feature type="transmembrane region" description="Helical" evidence="2">
    <location>
        <begin position="20"/>
        <end position="39"/>
    </location>
</feature>
<dbReference type="Gene3D" id="3.30.2010.10">
    <property type="entry name" value="Metalloproteases ('zincins'), catalytic domain"/>
    <property type="match status" value="1"/>
</dbReference>
<comment type="caution">
    <text evidence="4">The sequence shown here is derived from an EMBL/GenBank/DDBJ whole genome shotgun (WGS) entry which is preliminary data.</text>
</comment>
<dbReference type="InterPro" id="IPR052173">
    <property type="entry name" value="Beta-lactam_resp_regulator"/>
</dbReference>
<accession>A0ABP0RZX7</accession>
<dbReference type="PANTHER" id="PTHR34978">
    <property type="entry name" value="POSSIBLE SENSOR-TRANSDUCER PROTEIN BLAR"/>
    <property type="match status" value="1"/>
</dbReference>
<name>A0ABP0RZX7_9DINO</name>
<dbReference type="InterPro" id="IPR008756">
    <property type="entry name" value="Peptidase_M56"/>
</dbReference>
<dbReference type="Proteomes" id="UP001642464">
    <property type="component" value="Unassembled WGS sequence"/>
</dbReference>
<sequence length="673" mass="75495">PCFPNSTLSLPMAEFLAEIAWRQLWQITLVIPIVIWLTRRYCLRASHFAHALLMLVLLKCLLPPLVASPTGLFTWVALPSIVEPSGVEAEQITQLTPEKAQQLESHTERTATRPTAGETAPLGDAAATSGSVTESWLSSSLSTGILYTLGVIWIAGFLALWGYLIGKWLQFHRAHEDTSVPPSDELLDMVVTVSDRLDLPRVPQVLVTTHPTIPFANGTWDPRIVLPLELVESLPQEDLELVVAHELTHLRRGDMIAGALQTTAQLIWWFHPLVWWLNREIRRVREQCCDEQVVENLKCRPGRYARCLLNVLERQRQLRPHPELAGLSAYDVTANRLENIMRRDVPVSAGLSFGGWCLLMLLAVIILPGAGFARSAPVVIVEKQKPARTVSEDVVAPVPRPIAVTKETPVDDEAEPPDEPKPADTVTEKPDESVTDAPSFSSEPTRPGTMPRQQARVPSNEQSLRYGWQAGASYGYRVTIEAEFPHETEKHTGSPRFPWCVRLPIRVSSQKEVEDLPYFLGTLTNLVFPRVVSDVFAGVERTGTTTLSLKEYENDYSPFAEQREVERLAAEYREQLQATRSDGSQIELNRSYRVSTVQKVDGEPRFETTFAGRLQWSEEEGLPLRATYTGRTYWRDERTELRIPLTIQIERLTDSPAEPDAEASKQKSSDKAG</sequence>
<feature type="region of interest" description="Disordered" evidence="1">
    <location>
        <begin position="97"/>
        <end position="126"/>
    </location>
</feature>
<keyword evidence="2" id="KW-0472">Membrane</keyword>
<feature type="non-terminal residue" evidence="4">
    <location>
        <position position="1"/>
    </location>
</feature>
<feature type="compositionally biased region" description="Basic and acidic residues" evidence="1">
    <location>
        <begin position="418"/>
        <end position="432"/>
    </location>
</feature>
<feature type="transmembrane region" description="Helical" evidence="2">
    <location>
        <begin position="145"/>
        <end position="165"/>
    </location>
</feature>
<organism evidence="4 5">
    <name type="scientific">Durusdinium trenchii</name>
    <dbReference type="NCBI Taxonomy" id="1381693"/>
    <lineage>
        <taxon>Eukaryota</taxon>
        <taxon>Sar</taxon>
        <taxon>Alveolata</taxon>
        <taxon>Dinophyceae</taxon>
        <taxon>Suessiales</taxon>
        <taxon>Symbiodiniaceae</taxon>
        <taxon>Durusdinium</taxon>
    </lineage>
</organism>
<protein>
    <submittedName>
        <fullName evidence="4">Regulatory protein BlaR1</fullName>
    </submittedName>
</protein>
<feature type="region of interest" description="Disordered" evidence="1">
    <location>
        <begin position="401"/>
        <end position="464"/>
    </location>
</feature>
<evidence type="ECO:0000256" key="2">
    <source>
        <dbReference type="SAM" id="Phobius"/>
    </source>
</evidence>
<dbReference type="PANTHER" id="PTHR34978:SF3">
    <property type="entry name" value="SLR0241 PROTEIN"/>
    <property type="match status" value="1"/>
</dbReference>
<feature type="domain" description="Peptidase M56" evidence="3">
    <location>
        <begin position="30"/>
        <end position="322"/>
    </location>
</feature>
<keyword evidence="5" id="KW-1185">Reference proteome</keyword>
<proteinExistence type="predicted"/>
<feature type="compositionally biased region" description="Basic and acidic residues" evidence="1">
    <location>
        <begin position="662"/>
        <end position="673"/>
    </location>
</feature>
<dbReference type="CDD" id="cd07341">
    <property type="entry name" value="M56_BlaR1_MecR1_like"/>
    <property type="match status" value="1"/>
</dbReference>
<evidence type="ECO:0000259" key="3">
    <source>
        <dbReference type="Pfam" id="PF05569"/>
    </source>
</evidence>
<feature type="region of interest" description="Disordered" evidence="1">
    <location>
        <begin position="650"/>
        <end position="673"/>
    </location>
</feature>
<dbReference type="Pfam" id="PF05569">
    <property type="entry name" value="Peptidase_M56"/>
    <property type="match status" value="1"/>
</dbReference>
<evidence type="ECO:0000313" key="5">
    <source>
        <dbReference type="Proteomes" id="UP001642464"/>
    </source>
</evidence>
<keyword evidence="2" id="KW-0812">Transmembrane</keyword>
<gene>
    <name evidence="4" type="ORF">SCF082_LOCUS49224</name>
</gene>
<evidence type="ECO:0000313" key="4">
    <source>
        <dbReference type="EMBL" id="CAK9105616.1"/>
    </source>
</evidence>
<feature type="transmembrane region" description="Helical" evidence="2">
    <location>
        <begin position="51"/>
        <end position="78"/>
    </location>
</feature>
<feature type="transmembrane region" description="Helical" evidence="2">
    <location>
        <begin position="345"/>
        <end position="367"/>
    </location>
</feature>
<reference evidence="4 5" key="1">
    <citation type="submission" date="2024-02" db="EMBL/GenBank/DDBJ databases">
        <authorList>
            <person name="Chen Y."/>
            <person name="Shah S."/>
            <person name="Dougan E. K."/>
            <person name="Thang M."/>
            <person name="Chan C."/>
        </authorList>
    </citation>
    <scope>NUCLEOTIDE SEQUENCE [LARGE SCALE GENOMIC DNA]</scope>
</reference>
<evidence type="ECO:0000256" key="1">
    <source>
        <dbReference type="SAM" id="MobiDB-lite"/>
    </source>
</evidence>
<dbReference type="EMBL" id="CAXAMM010042576">
    <property type="protein sequence ID" value="CAK9105616.1"/>
    <property type="molecule type" value="Genomic_DNA"/>
</dbReference>
<keyword evidence="2" id="KW-1133">Transmembrane helix</keyword>